<accession>A0ABR1GX19</accession>
<dbReference type="InterPro" id="IPR012338">
    <property type="entry name" value="Beta-lactam/transpept-like"/>
</dbReference>
<dbReference type="PANTHER" id="PTHR46825:SF14">
    <property type="entry name" value="BETA-LACTAMASE-RELATED DOMAIN-CONTAINING PROTEIN"/>
    <property type="match status" value="1"/>
</dbReference>
<feature type="domain" description="Beta-lactamase-related" evidence="2">
    <location>
        <begin position="2"/>
        <end position="207"/>
    </location>
</feature>
<name>A0ABR1GX19_9HYPO</name>
<gene>
    <name evidence="3" type="ORF">QQX98_007757</name>
</gene>
<comment type="similarity">
    <text evidence="1">Belongs to the peptidase S12 family.</text>
</comment>
<evidence type="ECO:0000259" key="2">
    <source>
        <dbReference type="Pfam" id="PF00144"/>
    </source>
</evidence>
<dbReference type="Gene3D" id="3.40.710.10">
    <property type="entry name" value="DD-peptidase/beta-lactamase superfamily"/>
    <property type="match status" value="1"/>
</dbReference>
<dbReference type="InterPro" id="IPR050491">
    <property type="entry name" value="AmpC-like"/>
</dbReference>
<keyword evidence="4" id="KW-1185">Reference proteome</keyword>
<dbReference type="InterPro" id="IPR001466">
    <property type="entry name" value="Beta-lactam-related"/>
</dbReference>
<dbReference type="EMBL" id="JAZAVJ010000131">
    <property type="protein sequence ID" value="KAK7413380.1"/>
    <property type="molecule type" value="Genomic_DNA"/>
</dbReference>
<protein>
    <recommendedName>
        <fullName evidence="2">Beta-lactamase-related domain-containing protein</fullName>
    </recommendedName>
</protein>
<dbReference type="Pfam" id="PF00144">
    <property type="entry name" value="Beta-lactamase"/>
    <property type="match status" value="1"/>
</dbReference>
<comment type="caution">
    <text evidence="3">The sequence shown here is derived from an EMBL/GenBank/DDBJ whole genome shotgun (WGS) entry which is preliminary data.</text>
</comment>
<dbReference type="PANTHER" id="PTHR46825">
    <property type="entry name" value="D-ALANYL-D-ALANINE-CARBOXYPEPTIDASE/ENDOPEPTIDASE AMPH"/>
    <property type="match status" value="1"/>
</dbReference>
<evidence type="ECO:0000313" key="4">
    <source>
        <dbReference type="Proteomes" id="UP001498476"/>
    </source>
</evidence>
<reference evidence="3 4" key="1">
    <citation type="journal article" date="2025" name="Microbiol. Resour. Announc.">
        <title>Draft genome sequences for Neonectria magnoliae and Neonectria punicea, canker pathogens of Liriodendron tulipifera and Acer saccharum in West Virginia.</title>
        <authorList>
            <person name="Petronek H.M."/>
            <person name="Kasson M.T."/>
            <person name="Metheny A.M."/>
            <person name="Stauder C.M."/>
            <person name="Lovett B."/>
            <person name="Lynch S.C."/>
            <person name="Garnas J.R."/>
            <person name="Kasson L.R."/>
            <person name="Stajich J.E."/>
        </authorList>
    </citation>
    <scope>NUCLEOTIDE SEQUENCE [LARGE SCALE GENOMIC DNA]</scope>
    <source>
        <strain evidence="3 4">NRRL 64653</strain>
    </source>
</reference>
<evidence type="ECO:0000256" key="1">
    <source>
        <dbReference type="ARBA" id="ARBA00038215"/>
    </source>
</evidence>
<dbReference type="SUPFAM" id="SSF56601">
    <property type="entry name" value="beta-lactamase/transpeptidase-like"/>
    <property type="match status" value="1"/>
</dbReference>
<sequence length="317" mass="35619">MARIIDRVSGHKSWSSFLMQRLLEPLEMRRSRLSRDEFSDDNVAEPHYVKDDGTPGLLPRPDLSDSTIMGPAGCLWSTVPDMLKWARAVLDSIGQRQGDASASVLKEMSTITAHQAQLSHKGLTENTYGYGWSRLSMPSPMYGFMSVNGANESPILGQDSARRLMLYHGGMVTGYLTTLCIFPETQSAIVVFSNSQALGDASDWTARAIMQELFQLRPALDLVSMVKDKRREALGTYSRLMEDYRRHKSSGGAEEDLDDKYGVYSNAGLKLYLDIRPTKHTGKAGEFLLNGMQSQHHYLEYFGESTFGEQSLRRRRE</sequence>
<dbReference type="Proteomes" id="UP001498476">
    <property type="component" value="Unassembled WGS sequence"/>
</dbReference>
<evidence type="ECO:0000313" key="3">
    <source>
        <dbReference type="EMBL" id="KAK7413380.1"/>
    </source>
</evidence>
<proteinExistence type="inferred from homology"/>
<organism evidence="3 4">
    <name type="scientific">Neonectria punicea</name>
    <dbReference type="NCBI Taxonomy" id="979145"/>
    <lineage>
        <taxon>Eukaryota</taxon>
        <taxon>Fungi</taxon>
        <taxon>Dikarya</taxon>
        <taxon>Ascomycota</taxon>
        <taxon>Pezizomycotina</taxon>
        <taxon>Sordariomycetes</taxon>
        <taxon>Hypocreomycetidae</taxon>
        <taxon>Hypocreales</taxon>
        <taxon>Nectriaceae</taxon>
        <taxon>Neonectria</taxon>
    </lineage>
</organism>